<reference evidence="1 2" key="1">
    <citation type="journal article" date="2018" name="J. Invertebr. Pathol.">
        <title>New genotyping method for the causative agent of crayfish plague (Aphanomyces astaci) based on whole genome data.</title>
        <authorList>
            <person name="Minardi D."/>
            <person name="Studholme D.J."/>
            <person name="van der Giezen M."/>
            <person name="Pretto T."/>
            <person name="Oidtmann B."/>
        </authorList>
    </citation>
    <scope>NUCLEOTIDE SEQUENCE [LARGE SCALE GENOMIC DNA]</scope>
    <source>
        <strain evidence="1 2">KB13</strain>
    </source>
</reference>
<protein>
    <submittedName>
        <fullName evidence="1">Uncharacterized protein</fullName>
    </submittedName>
</protein>
<evidence type="ECO:0000313" key="1">
    <source>
        <dbReference type="EMBL" id="RLO00129.1"/>
    </source>
</evidence>
<evidence type="ECO:0000313" key="2">
    <source>
        <dbReference type="Proteomes" id="UP000275652"/>
    </source>
</evidence>
<accession>A0A9X8H3U2</accession>
<feature type="non-terminal residue" evidence="1">
    <location>
        <position position="1"/>
    </location>
</feature>
<proteinExistence type="predicted"/>
<name>A0A9X8H3U2_APHAT</name>
<dbReference type="EMBL" id="QUTI01042668">
    <property type="protein sequence ID" value="RLO00129.1"/>
    <property type="molecule type" value="Genomic_DNA"/>
</dbReference>
<gene>
    <name evidence="1" type="ORF">DYB28_005904</name>
</gene>
<dbReference type="Proteomes" id="UP000275652">
    <property type="component" value="Unassembled WGS sequence"/>
</dbReference>
<dbReference type="AlphaFoldDB" id="A0A9X8H3U2"/>
<organism evidence="1 2">
    <name type="scientific">Aphanomyces astaci</name>
    <name type="common">Crayfish plague agent</name>
    <dbReference type="NCBI Taxonomy" id="112090"/>
    <lineage>
        <taxon>Eukaryota</taxon>
        <taxon>Sar</taxon>
        <taxon>Stramenopiles</taxon>
        <taxon>Oomycota</taxon>
        <taxon>Saprolegniomycetes</taxon>
        <taxon>Saprolegniales</taxon>
        <taxon>Verrucalvaceae</taxon>
        <taxon>Aphanomyces</taxon>
    </lineage>
</organism>
<comment type="caution">
    <text evidence="1">The sequence shown here is derived from an EMBL/GenBank/DDBJ whole genome shotgun (WGS) entry which is preliminary data.</text>
</comment>
<sequence>ATLKAVVQNHLEHQRNSVLQFMTYFKTKLVVQLEFTRVTKAVVLLKAAWTASLWQVDEAPKRAILLKKDFPRMPANTFDAPRRPPVCWACAEPHRLEACILASQVGKRRYGR</sequence>